<feature type="signal peptide" evidence="2">
    <location>
        <begin position="1"/>
        <end position="27"/>
    </location>
</feature>
<evidence type="ECO:0000256" key="1">
    <source>
        <dbReference type="SAM" id="MobiDB-lite"/>
    </source>
</evidence>
<sequence length="104" mass="10151">MHKLRKAAVLVAAISSVGLLGAGAAQADQGGWGSGGENGHRGTSSSFSVLQSTTCRSHDANVDVLGQVGILNGLGGNLLNGEGNAGAQETSLGSSMGCNNSVGK</sequence>
<comment type="caution">
    <text evidence="3">The sequence shown here is derived from an EMBL/GenBank/DDBJ whole genome shotgun (WGS) entry which is preliminary data.</text>
</comment>
<feature type="region of interest" description="Disordered" evidence="1">
    <location>
        <begin position="25"/>
        <end position="49"/>
    </location>
</feature>
<keyword evidence="2" id="KW-0732">Signal</keyword>
<name>A0ABS9XH27_9ACTN</name>
<reference evidence="3" key="1">
    <citation type="submission" date="2022-03" db="EMBL/GenBank/DDBJ databases">
        <title>Streptomyces 7R015 and 7R016 isolated from Barleria lupulina in Thailand.</title>
        <authorList>
            <person name="Kanchanasin P."/>
            <person name="Phongsopitanun W."/>
            <person name="Tanasupawat S."/>
        </authorList>
    </citation>
    <scope>NUCLEOTIDE SEQUENCE</scope>
    <source>
        <strain evidence="3">7R016</strain>
    </source>
</reference>
<dbReference type="EMBL" id="JALDAX010000005">
    <property type="protein sequence ID" value="MCI3241374.1"/>
    <property type="molecule type" value="Genomic_DNA"/>
</dbReference>
<proteinExistence type="predicted"/>
<organism evidence="3 4">
    <name type="scientific">Streptomyces spinosisporus</name>
    <dbReference type="NCBI Taxonomy" id="2927582"/>
    <lineage>
        <taxon>Bacteria</taxon>
        <taxon>Bacillati</taxon>
        <taxon>Actinomycetota</taxon>
        <taxon>Actinomycetes</taxon>
        <taxon>Kitasatosporales</taxon>
        <taxon>Streptomycetaceae</taxon>
        <taxon>Streptomyces</taxon>
    </lineage>
</organism>
<keyword evidence="4" id="KW-1185">Reference proteome</keyword>
<evidence type="ECO:0000256" key="2">
    <source>
        <dbReference type="SAM" id="SignalP"/>
    </source>
</evidence>
<evidence type="ECO:0000313" key="3">
    <source>
        <dbReference type="EMBL" id="MCI3241374.1"/>
    </source>
</evidence>
<gene>
    <name evidence="3" type="ORF">MQN93_16775</name>
</gene>
<dbReference type="RefSeq" id="WP_016436729.1">
    <property type="nucleotide sequence ID" value="NZ_JALDAX010000005.1"/>
</dbReference>
<accession>A0ABS9XH27</accession>
<feature type="region of interest" description="Disordered" evidence="1">
    <location>
        <begin position="85"/>
        <end position="104"/>
    </location>
</feature>
<evidence type="ECO:0008006" key="5">
    <source>
        <dbReference type="Google" id="ProtNLM"/>
    </source>
</evidence>
<feature type="compositionally biased region" description="Polar residues" evidence="1">
    <location>
        <begin position="87"/>
        <end position="104"/>
    </location>
</feature>
<feature type="chain" id="PRO_5045483763" description="Secreted protein" evidence="2">
    <location>
        <begin position="28"/>
        <end position="104"/>
    </location>
</feature>
<protein>
    <recommendedName>
        <fullName evidence="5">Secreted protein</fullName>
    </recommendedName>
</protein>
<evidence type="ECO:0000313" key="4">
    <source>
        <dbReference type="Proteomes" id="UP001165270"/>
    </source>
</evidence>
<dbReference type="Proteomes" id="UP001165270">
    <property type="component" value="Unassembled WGS sequence"/>
</dbReference>